<keyword evidence="3 6" id="KW-0812">Transmembrane</keyword>
<reference evidence="7" key="1">
    <citation type="journal article" date="2014" name="Genome Announc.">
        <title>Draft Genome Sequences of Three Alkaliphilic Bacillus Strains, Bacillus wakoensis JCM 9140T, Bacillus akibai JCM 9157T, and Bacillus hemicellulosilyticus JCM 9152T.</title>
        <authorList>
            <person name="Yuki M."/>
            <person name="Oshima K."/>
            <person name="Suda W."/>
            <person name="Oshida Y."/>
            <person name="Kitamura K."/>
            <person name="Iida T."/>
            <person name="Hattori M."/>
            <person name="Ohkuma M."/>
        </authorList>
    </citation>
    <scope>NUCLEOTIDE SEQUENCE [LARGE SCALE GENOMIC DNA]</scope>
    <source>
        <strain evidence="7">JCM 9140</strain>
    </source>
</reference>
<organism evidence="7 8">
    <name type="scientific">Halalkalibacter wakoensis JCM 9140</name>
    <dbReference type="NCBI Taxonomy" id="1236970"/>
    <lineage>
        <taxon>Bacteria</taxon>
        <taxon>Bacillati</taxon>
        <taxon>Bacillota</taxon>
        <taxon>Bacilli</taxon>
        <taxon>Bacillales</taxon>
        <taxon>Bacillaceae</taxon>
        <taxon>Halalkalibacter</taxon>
    </lineage>
</organism>
<evidence type="ECO:0000313" key="7">
    <source>
        <dbReference type="EMBL" id="GAE24865.1"/>
    </source>
</evidence>
<feature type="transmembrane region" description="Helical" evidence="6">
    <location>
        <begin position="120"/>
        <end position="141"/>
    </location>
</feature>
<comment type="subcellular location">
    <subcellularLocation>
        <location evidence="1">Cell membrane</location>
        <topology evidence="1">Multi-pass membrane protein</topology>
    </subcellularLocation>
</comment>
<proteinExistence type="predicted"/>
<feature type="transmembrane region" description="Helical" evidence="6">
    <location>
        <begin position="228"/>
        <end position="247"/>
    </location>
</feature>
<dbReference type="RefSeq" id="WP_052002042.1">
    <property type="nucleotide sequence ID" value="NZ_BAZN01000005.1"/>
</dbReference>
<evidence type="ECO:0000256" key="1">
    <source>
        <dbReference type="ARBA" id="ARBA00004651"/>
    </source>
</evidence>
<dbReference type="STRING" id="1236970.JCM9140_825"/>
<evidence type="ECO:0000256" key="5">
    <source>
        <dbReference type="ARBA" id="ARBA00023136"/>
    </source>
</evidence>
<feature type="transmembrane region" description="Helical" evidence="6">
    <location>
        <begin position="46"/>
        <end position="65"/>
    </location>
</feature>
<dbReference type="OrthoDB" id="5024156at2"/>
<evidence type="ECO:0000256" key="2">
    <source>
        <dbReference type="ARBA" id="ARBA00022475"/>
    </source>
</evidence>
<sequence>MHDHSHTMGVGPQLILVIPFVLAFFAYMLAIIVSNRTYKEWPLYRTLCWGTGILFATVAVFGPLAEKAHMDFTVHMVGHLFLGMIAPLLMALAAPMTLLLRTLSVSRARNVMRVLKTKPFRFLTDPFIASILNIGGLWLLYTTSLYTAMHEYAFIHVLIHAHVFLAGYIFTISMIYIDPIPHRTSYMYRSIILIIALAGHGILSKFLYANPPAGVAITDAEKGSMLMYYGGDAVDIVIIFILCLQWYRSTRPKQMFESQHSI</sequence>
<dbReference type="Pfam" id="PF09678">
    <property type="entry name" value="Caa3_CtaG"/>
    <property type="match status" value="1"/>
</dbReference>
<name>W4PYV2_9BACI</name>
<evidence type="ECO:0000313" key="8">
    <source>
        <dbReference type="Proteomes" id="UP000018890"/>
    </source>
</evidence>
<evidence type="ECO:0000256" key="4">
    <source>
        <dbReference type="ARBA" id="ARBA00022989"/>
    </source>
</evidence>
<keyword evidence="4 6" id="KW-1133">Transmembrane helix</keyword>
<dbReference type="GO" id="GO:0005886">
    <property type="term" value="C:plasma membrane"/>
    <property type="evidence" value="ECO:0007669"/>
    <property type="project" value="UniProtKB-SubCell"/>
</dbReference>
<dbReference type="AlphaFoldDB" id="W4PYV2"/>
<feature type="transmembrane region" description="Helical" evidence="6">
    <location>
        <begin position="153"/>
        <end position="177"/>
    </location>
</feature>
<protein>
    <recommendedName>
        <fullName evidence="9">CtaG protein</fullName>
    </recommendedName>
</protein>
<keyword evidence="5 6" id="KW-0472">Membrane</keyword>
<dbReference type="InterPro" id="IPR019108">
    <property type="entry name" value="Caa3_assmbl_CtaG-rel"/>
</dbReference>
<dbReference type="Proteomes" id="UP000018890">
    <property type="component" value="Unassembled WGS sequence"/>
</dbReference>
<comment type="caution">
    <text evidence="7">The sequence shown here is derived from an EMBL/GenBank/DDBJ whole genome shotgun (WGS) entry which is preliminary data.</text>
</comment>
<feature type="transmembrane region" description="Helical" evidence="6">
    <location>
        <begin position="14"/>
        <end position="34"/>
    </location>
</feature>
<keyword evidence="2" id="KW-1003">Cell membrane</keyword>
<gene>
    <name evidence="7" type="ORF">JCM9140_825</name>
</gene>
<evidence type="ECO:0008006" key="9">
    <source>
        <dbReference type="Google" id="ProtNLM"/>
    </source>
</evidence>
<evidence type="ECO:0000256" key="3">
    <source>
        <dbReference type="ARBA" id="ARBA00022692"/>
    </source>
</evidence>
<accession>W4PYV2</accession>
<dbReference type="EMBL" id="BAUT01000005">
    <property type="protein sequence ID" value="GAE24865.1"/>
    <property type="molecule type" value="Genomic_DNA"/>
</dbReference>
<feature type="transmembrane region" description="Helical" evidence="6">
    <location>
        <begin position="77"/>
        <end position="100"/>
    </location>
</feature>
<evidence type="ECO:0000256" key="6">
    <source>
        <dbReference type="SAM" id="Phobius"/>
    </source>
</evidence>
<feature type="transmembrane region" description="Helical" evidence="6">
    <location>
        <begin position="186"/>
        <end position="208"/>
    </location>
</feature>
<keyword evidence="8" id="KW-1185">Reference proteome</keyword>